<sequence>MLQGGGKCTQAVLPASGIRVDQAYGRLKAWSKLVRYDVGLDR</sequence>
<accession>A0ABP7T4Y0</accession>
<protein>
    <submittedName>
        <fullName evidence="1">Uncharacterized protein</fullName>
    </submittedName>
</protein>
<evidence type="ECO:0000313" key="1">
    <source>
        <dbReference type="EMBL" id="GAA4020949.1"/>
    </source>
</evidence>
<proteinExistence type="predicted"/>
<dbReference type="Proteomes" id="UP001500235">
    <property type="component" value="Unassembled WGS sequence"/>
</dbReference>
<reference evidence="2" key="1">
    <citation type="journal article" date="2019" name="Int. J. Syst. Evol. Microbiol.">
        <title>The Global Catalogue of Microorganisms (GCM) 10K type strain sequencing project: providing services to taxonomists for standard genome sequencing and annotation.</title>
        <authorList>
            <consortium name="The Broad Institute Genomics Platform"/>
            <consortium name="The Broad Institute Genome Sequencing Center for Infectious Disease"/>
            <person name="Wu L."/>
            <person name="Ma J."/>
        </authorList>
    </citation>
    <scope>NUCLEOTIDE SEQUENCE [LARGE SCALE GENOMIC DNA]</scope>
    <source>
        <strain evidence="2">JCM 17563</strain>
    </source>
</reference>
<comment type="caution">
    <text evidence="1">The sequence shown here is derived from an EMBL/GenBank/DDBJ whole genome shotgun (WGS) entry which is preliminary data.</text>
</comment>
<evidence type="ECO:0000313" key="2">
    <source>
        <dbReference type="Proteomes" id="UP001500235"/>
    </source>
</evidence>
<organism evidence="1 2">
    <name type="scientific">Sphingomonas swuensis</name>
    <dbReference type="NCBI Taxonomy" id="977800"/>
    <lineage>
        <taxon>Bacteria</taxon>
        <taxon>Pseudomonadati</taxon>
        <taxon>Pseudomonadota</taxon>
        <taxon>Alphaproteobacteria</taxon>
        <taxon>Sphingomonadales</taxon>
        <taxon>Sphingomonadaceae</taxon>
        <taxon>Sphingomonas</taxon>
    </lineage>
</organism>
<dbReference type="EMBL" id="BAABBQ010000001">
    <property type="protein sequence ID" value="GAA4020949.1"/>
    <property type="molecule type" value="Genomic_DNA"/>
</dbReference>
<gene>
    <name evidence="1" type="ORF">GCM10022280_21840</name>
</gene>
<name>A0ABP7T4Y0_9SPHN</name>
<keyword evidence="2" id="KW-1185">Reference proteome</keyword>